<dbReference type="AlphaFoldDB" id="A0A1M6VGY7"/>
<keyword evidence="8" id="KW-1185">Reference proteome</keyword>
<comment type="subcellular location">
    <subcellularLocation>
        <location evidence="1">Cell membrane</location>
        <topology evidence="1">Multi-pass membrane protein</topology>
    </subcellularLocation>
</comment>
<feature type="transmembrane region" description="Helical" evidence="6">
    <location>
        <begin position="102"/>
        <end position="125"/>
    </location>
</feature>
<evidence type="ECO:0000313" key="8">
    <source>
        <dbReference type="Proteomes" id="UP000183994"/>
    </source>
</evidence>
<dbReference type="Proteomes" id="UP000183994">
    <property type="component" value="Unassembled WGS sequence"/>
</dbReference>
<feature type="transmembrane region" description="Helical" evidence="6">
    <location>
        <begin position="12"/>
        <end position="32"/>
    </location>
</feature>
<name>A0A1M6VGY7_9BACT</name>
<dbReference type="GO" id="GO:0055085">
    <property type="term" value="P:transmembrane transport"/>
    <property type="evidence" value="ECO:0007669"/>
    <property type="project" value="InterPro"/>
</dbReference>
<evidence type="ECO:0000256" key="3">
    <source>
        <dbReference type="ARBA" id="ARBA00022692"/>
    </source>
</evidence>
<dbReference type="InterPro" id="IPR030922">
    <property type="entry name" value="LptF"/>
</dbReference>
<feature type="transmembrane region" description="Helical" evidence="6">
    <location>
        <begin position="341"/>
        <end position="363"/>
    </location>
</feature>
<dbReference type="STRING" id="1121393.SAMN02745216_04106"/>
<dbReference type="GO" id="GO:0043190">
    <property type="term" value="C:ATP-binding cassette (ABC) transporter complex"/>
    <property type="evidence" value="ECO:0007669"/>
    <property type="project" value="InterPro"/>
</dbReference>
<keyword evidence="4 6" id="KW-1133">Transmembrane helix</keyword>
<dbReference type="OrthoDB" id="9792188at2"/>
<dbReference type="PANTHER" id="PTHR33529:SF6">
    <property type="entry name" value="YJGP_YJGQ FAMILY PERMEASE"/>
    <property type="match status" value="1"/>
</dbReference>
<dbReference type="EMBL" id="FQZU01000034">
    <property type="protein sequence ID" value="SHK80605.1"/>
    <property type="molecule type" value="Genomic_DNA"/>
</dbReference>
<feature type="transmembrane region" description="Helical" evidence="6">
    <location>
        <begin position="313"/>
        <end position="335"/>
    </location>
</feature>
<sequence length="398" mass="44873">MRKKHIVFKYMLGEMLPPFGVTLLVFALIFLMTRMLQLTDYVVNFRVGLGHVMMLLMYSMPFFLIFVIPMSTMMAVLLTFLRMSSDNEITALKAAGWSLYSLLPPVLAFCTATALLTASMSFIGLPWGRMAAKELLIDVARQNVEIGLKERSFERTFKRVVLYVGSVDVESRTLHHVFIEDRRDLELSSTIMASKGRIIPSGGDDIWQLRLSDGVIVRADRKNQSMFTVDFDSYDFNLNLRTALGARDGEKDEEEMYFKELLTFVKRYNKKDDRYYLALLEVHKKFSIPFSCIVLGLAAVSLGIVSRSARRSFGVALGLGLFLLYYLLLSAGWVFGEAGKYPPMIGMWVPNLVIGAMGGFSLVRMAKDRPVAIFAWFQTKARILSGRWGGGQEAAAKS</sequence>
<evidence type="ECO:0000313" key="7">
    <source>
        <dbReference type="EMBL" id="SHK80605.1"/>
    </source>
</evidence>
<reference evidence="8" key="1">
    <citation type="submission" date="2016-11" db="EMBL/GenBank/DDBJ databases">
        <authorList>
            <person name="Varghese N."/>
            <person name="Submissions S."/>
        </authorList>
    </citation>
    <scope>NUCLEOTIDE SEQUENCE [LARGE SCALE GENOMIC DNA]</scope>
    <source>
        <strain evidence="8">DSM 16219</strain>
    </source>
</reference>
<keyword evidence="3 6" id="KW-0812">Transmembrane</keyword>
<evidence type="ECO:0000256" key="4">
    <source>
        <dbReference type="ARBA" id="ARBA00022989"/>
    </source>
</evidence>
<organism evidence="7 8">
    <name type="scientific">Desulfatibacillum alkenivorans DSM 16219</name>
    <dbReference type="NCBI Taxonomy" id="1121393"/>
    <lineage>
        <taxon>Bacteria</taxon>
        <taxon>Pseudomonadati</taxon>
        <taxon>Thermodesulfobacteriota</taxon>
        <taxon>Desulfobacteria</taxon>
        <taxon>Desulfobacterales</taxon>
        <taxon>Desulfatibacillaceae</taxon>
        <taxon>Desulfatibacillum</taxon>
    </lineage>
</organism>
<dbReference type="PANTHER" id="PTHR33529">
    <property type="entry name" value="SLR0882 PROTEIN-RELATED"/>
    <property type="match status" value="1"/>
</dbReference>
<accession>A0A1M6VGY7</accession>
<feature type="transmembrane region" description="Helical" evidence="6">
    <location>
        <begin position="52"/>
        <end position="81"/>
    </location>
</feature>
<evidence type="ECO:0000256" key="6">
    <source>
        <dbReference type="SAM" id="Phobius"/>
    </source>
</evidence>
<dbReference type="InterPro" id="IPR005495">
    <property type="entry name" value="LptG/LptF_permease"/>
</dbReference>
<keyword evidence="2" id="KW-1003">Cell membrane</keyword>
<proteinExistence type="predicted"/>
<dbReference type="NCBIfam" id="TIGR04407">
    <property type="entry name" value="LptF_YjgP"/>
    <property type="match status" value="1"/>
</dbReference>
<gene>
    <name evidence="7" type="ORF">SAMN02745216_04106</name>
</gene>
<keyword evidence="5 6" id="KW-0472">Membrane</keyword>
<evidence type="ECO:0000256" key="5">
    <source>
        <dbReference type="ARBA" id="ARBA00023136"/>
    </source>
</evidence>
<evidence type="ECO:0000256" key="1">
    <source>
        <dbReference type="ARBA" id="ARBA00004651"/>
    </source>
</evidence>
<feature type="transmembrane region" description="Helical" evidence="6">
    <location>
        <begin position="286"/>
        <end position="306"/>
    </location>
</feature>
<dbReference type="RefSeq" id="WP_073478134.1">
    <property type="nucleotide sequence ID" value="NZ_FQZU01000034.1"/>
</dbReference>
<dbReference type="Pfam" id="PF03739">
    <property type="entry name" value="LptF_LptG"/>
    <property type="match status" value="1"/>
</dbReference>
<evidence type="ECO:0000256" key="2">
    <source>
        <dbReference type="ARBA" id="ARBA00022475"/>
    </source>
</evidence>
<dbReference type="GO" id="GO:0015920">
    <property type="term" value="P:lipopolysaccharide transport"/>
    <property type="evidence" value="ECO:0007669"/>
    <property type="project" value="TreeGrafter"/>
</dbReference>
<protein>
    <submittedName>
        <fullName evidence="7">Lipopolysaccharide export system permease protein</fullName>
    </submittedName>
</protein>